<proteinExistence type="predicted"/>
<accession>A0ACC1RZE5</accession>
<evidence type="ECO:0000313" key="1">
    <source>
        <dbReference type="EMBL" id="KAJ3528733.1"/>
    </source>
</evidence>
<dbReference type="EMBL" id="JANRMS010001373">
    <property type="protein sequence ID" value="KAJ3528733.1"/>
    <property type="molecule type" value="Genomic_DNA"/>
</dbReference>
<name>A0ACC1RZE5_9HYPO</name>
<reference evidence="1" key="1">
    <citation type="submission" date="2022-08" db="EMBL/GenBank/DDBJ databases">
        <title>Genome Sequence of Fusarium decemcellulare.</title>
        <authorList>
            <person name="Buettner E."/>
        </authorList>
    </citation>
    <scope>NUCLEOTIDE SEQUENCE</scope>
    <source>
        <strain evidence="1">Babe19</strain>
    </source>
</reference>
<organism evidence="1 2">
    <name type="scientific">Fusarium decemcellulare</name>
    <dbReference type="NCBI Taxonomy" id="57161"/>
    <lineage>
        <taxon>Eukaryota</taxon>
        <taxon>Fungi</taxon>
        <taxon>Dikarya</taxon>
        <taxon>Ascomycota</taxon>
        <taxon>Pezizomycotina</taxon>
        <taxon>Sordariomycetes</taxon>
        <taxon>Hypocreomycetidae</taxon>
        <taxon>Hypocreales</taxon>
        <taxon>Nectriaceae</taxon>
        <taxon>Fusarium</taxon>
        <taxon>Fusarium decemcellulare species complex</taxon>
    </lineage>
</organism>
<keyword evidence="2" id="KW-1185">Reference proteome</keyword>
<evidence type="ECO:0000313" key="2">
    <source>
        <dbReference type="Proteomes" id="UP001148629"/>
    </source>
</evidence>
<dbReference type="Proteomes" id="UP001148629">
    <property type="component" value="Unassembled WGS sequence"/>
</dbReference>
<gene>
    <name evidence="1" type="ORF">NM208_g10074</name>
</gene>
<protein>
    <submittedName>
        <fullName evidence="1">Uncharacterized protein</fullName>
    </submittedName>
</protein>
<sequence>MKLPFTFLDVITKIDGKNTPSLLSPVFMPPANATIDNGVFAGSRNGTTGTLYFQQFDAKEQRYVIKEKSLASLKTTAKAVGKTDDSKQNPNLVAFFDGTYRWIAYQTRDDTIMIRFLDCSDRDEVEGSENLCTSHISRLAAVKVVTPSGVNRIYIYFTNIVNEVYRTFSDVKGGSLNFPQADVLDQGLKLNAFSQMSIVPDAANQQNIIYTISDGGSGIERITDAWAA</sequence>
<comment type="caution">
    <text evidence="1">The sequence shown here is derived from an EMBL/GenBank/DDBJ whole genome shotgun (WGS) entry which is preliminary data.</text>
</comment>